<organism evidence="3 4">
    <name type="scientific">Aspergillus sclerotioniger CBS 115572</name>
    <dbReference type="NCBI Taxonomy" id="1450535"/>
    <lineage>
        <taxon>Eukaryota</taxon>
        <taxon>Fungi</taxon>
        <taxon>Dikarya</taxon>
        <taxon>Ascomycota</taxon>
        <taxon>Pezizomycotina</taxon>
        <taxon>Eurotiomycetes</taxon>
        <taxon>Eurotiomycetidae</taxon>
        <taxon>Eurotiales</taxon>
        <taxon>Aspergillaceae</taxon>
        <taxon>Aspergillus</taxon>
        <taxon>Aspergillus subgen. Circumdati</taxon>
    </lineage>
</organism>
<dbReference type="InterPro" id="IPR021514">
    <property type="entry name" value="DUF3176"/>
</dbReference>
<dbReference type="PANTHER" id="PTHR35394">
    <property type="entry name" value="DUF3176 DOMAIN-CONTAINING PROTEIN"/>
    <property type="match status" value="1"/>
</dbReference>
<keyword evidence="4" id="KW-1185">Reference proteome</keyword>
<dbReference type="Proteomes" id="UP000246702">
    <property type="component" value="Unassembled WGS sequence"/>
</dbReference>
<evidence type="ECO:0000256" key="1">
    <source>
        <dbReference type="SAM" id="MobiDB-lite"/>
    </source>
</evidence>
<keyword evidence="2" id="KW-1133">Transmembrane helix</keyword>
<dbReference type="AlphaFoldDB" id="A0A317WWB7"/>
<accession>A0A317WWB7</accession>
<keyword evidence="2" id="KW-0472">Membrane</keyword>
<keyword evidence="2" id="KW-0812">Transmembrane</keyword>
<dbReference type="RefSeq" id="XP_025468523.1">
    <property type="nucleotide sequence ID" value="XM_025613830.1"/>
</dbReference>
<dbReference type="OrthoDB" id="5242705at2759"/>
<protein>
    <submittedName>
        <fullName evidence="3">Uncharacterized protein</fullName>
    </submittedName>
</protein>
<dbReference type="Pfam" id="PF11374">
    <property type="entry name" value="DUF3176"/>
    <property type="match status" value="1"/>
</dbReference>
<feature type="transmembrane region" description="Helical" evidence="2">
    <location>
        <begin position="555"/>
        <end position="575"/>
    </location>
</feature>
<gene>
    <name evidence="3" type="ORF">BO94DRAFT_555936</name>
</gene>
<proteinExistence type="predicted"/>
<dbReference type="EMBL" id="MSFK01000011">
    <property type="protein sequence ID" value="PWY89612.1"/>
    <property type="molecule type" value="Genomic_DNA"/>
</dbReference>
<comment type="caution">
    <text evidence="3">The sequence shown here is derived from an EMBL/GenBank/DDBJ whole genome shotgun (WGS) entry which is preliminary data.</text>
</comment>
<sequence length="635" mass="71650">MLPDTELNEPVYEHLLEGVQRPEDDDWDRDTDTSSQQTRYDDPENLSAPPPLTPQPQTTIAEEGQTQTASEIMSDWFLLEILGVILSAGLLIAMVVVLNTRNKHPQPHWRYMSLNSLVSWMSTLSKACILFSVNKALGQLKWVWFAQTSRPVFDIRTFDSASRGPFGGIALVWTLRARHFAVIGCLAVLLALGFDPFSQNLIHYSKRWSSMMHMRHWLPMSLTIILLPRWSWHSHVIMIVDPALMSNVYNSLLNTDQTKPWAIPRYICTSSNCTWKPVASLEAQASCANITDRLTRSCERVEKGMNCTVSLPKSNTTAWYLKDGTYSLKFVVDVVNVDKASMYTNESYVMPIQFIAQRENTTDHRVQSRQDMEWEATECTIQPVVRSFRASVINSVYREETLAVWANGTATGINDSTTAPKWTLQPPWGPDLGVTQPNQKFELDIRQTEQSIELFLKAIFSGSYLVGLIHSTFYPASRDYAGADILRALWGGGIVGCGDELAGRLNCSMQNVAEAISKTFRDSAYIKAKSNPDHAEMARGDSLVSVTYISVHWEWIALPALVWVLGTLVVIGTWWKTRRTKAPKWNNDPLPLLFLYHDRINQGPGGGSQVEDEASKLGKLRVKLYKSEQRVVLGR</sequence>
<dbReference type="GeneID" id="37115973"/>
<evidence type="ECO:0000313" key="3">
    <source>
        <dbReference type="EMBL" id="PWY89612.1"/>
    </source>
</evidence>
<dbReference type="PANTHER" id="PTHR35394:SF5">
    <property type="entry name" value="DUF3176 DOMAIN-CONTAINING PROTEIN"/>
    <property type="match status" value="1"/>
</dbReference>
<evidence type="ECO:0000256" key="2">
    <source>
        <dbReference type="SAM" id="Phobius"/>
    </source>
</evidence>
<feature type="region of interest" description="Disordered" evidence="1">
    <location>
        <begin position="17"/>
        <end position="58"/>
    </location>
</feature>
<name>A0A317WWB7_9EURO</name>
<feature type="transmembrane region" description="Helical" evidence="2">
    <location>
        <begin position="111"/>
        <end position="133"/>
    </location>
</feature>
<reference evidence="3 4" key="1">
    <citation type="submission" date="2016-12" db="EMBL/GenBank/DDBJ databases">
        <title>The genomes of Aspergillus section Nigri reveals drivers in fungal speciation.</title>
        <authorList>
            <consortium name="DOE Joint Genome Institute"/>
            <person name="Vesth T.C."/>
            <person name="Nybo J."/>
            <person name="Theobald S."/>
            <person name="Brandl J."/>
            <person name="Frisvad J.C."/>
            <person name="Nielsen K.F."/>
            <person name="Lyhne E.K."/>
            <person name="Kogle M.E."/>
            <person name="Kuo A."/>
            <person name="Riley R."/>
            <person name="Clum A."/>
            <person name="Nolan M."/>
            <person name="Lipzen A."/>
            <person name="Salamov A."/>
            <person name="Henrissat B."/>
            <person name="Wiebenga A."/>
            <person name="De Vries R.P."/>
            <person name="Grigoriev I.V."/>
            <person name="Mortensen U.H."/>
            <person name="Andersen M.R."/>
            <person name="Baker S.E."/>
        </authorList>
    </citation>
    <scope>NUCLEOTIDE SEQUENCE [LARGE SCALE GENOMIC DNA]</scope>
    <source>
        <strain evidence="3 4">CBS 115572</strain>
    </source>
</reference>
<feature type="transmembrane region" description="Helical" evidence="2">
    <location>
        <begin position="76"/>
        <end position="99"/>
    </location>
</feature>
<feature type="transmembrane region" description="Helical" evidence="2">
    <location>
        <begin position="177"/>
        <end position="194"/>
    </location>
</feature>
<dbReference type="STRING" id="1450535.A0A317WWB7"/>
<evidence type="ECO:0000313" key="4">
    <source>
        <dbReference type="Proteomes" id="UP000246702"/>
    </source>
</evidence>